<organism evidence="1 2">
    <name type="scientific">Corynebacterium cystitidis DSM 20524</name>
    <dbReference type="NCBI Taxonomy" id="1121357"/>
    <lineage>
        <taxon>Bacteria</taxon>
        <taxon>Bacillati</taxon>
        <taxon>Actinomycetota</taxon>
        <taxon>Actinomycetes</taxon>
        <taxon>Mycobacteriales</taxon>
        <taxon>Corynebacteriaceae</taxon>
        <taxon>Corynebacterium</taxon>
    </lineage>
</organism>
<evidence type="ECO:0000313" key="1">
    <source>
        <dbReference type="EMBL" id="SES14026.1"/>
    </source>
</evidence>
<evidence type="ECO:0000313" key="2">
    <source>
        <dbReference type="Proteomes" id="UP000198929"/>
    </source>
</evidence>
<dbReference type="AlphaFoldDB" id="A0A1H9UX58"/>
<reference evidence="2" key="1">
    <citation type="submission" date="2016-10" db="EMBL/GenBank/DDBJ databases">
        <authorList>
            <person name="Varghese N."/>
            <person name="Submissions S."/>
        </authorList>
    </citation>
    <scope>NUCLEOTIDE SEQUENCE [LARGE SCALE GENOMIC DNA]</scope>
    <source>
        <strain evidence="2">DSM 20524</strain>
    </source>
</reference>
<dbReference type="EMBL" id="FOGQ01000009">
    <property type="protein sequence ID" value="SES14026.1"/>
    <property type="molecule type" value="Genomic_DNA"/>
</dbReference>
<dbReference type="RefSeq" id="WP_092259707.1">
    <property type="nucleotide sequence ID" value="NZ_CP047199.1"/>
</dbReference>
<protein>
    <submittedName>
        <fullName evidence="1">Uncharacterized protein</fullName>
    </submittedName>
</protein>
<name>A0A1H9UX58_9CORY</name>
<dbReference type="Proteomes" id="UP000198929">
    <property type="component" value="Unassembled WGS sequence"/>
</dbReference>
<accession>A0A1H9UX58</accession>
<gene>
    <name evidence="1" type="ORF">SAMN05661109_01977</name>
</gene>
<sequence length="118" mass="12832">MVKSRDIANPDAETTECPKVHGEAVSENGFAFGCADGPVLFKDGEFTKLHADGYQRSGILAGVDFSPIVLADLKKDEDAEKEHPTSVALIDTAEESIREVEQRHQLDFAAVEMVVITD</sequence>
<proteinExistence type="predicted"/>
<dbReference type="STRING" id="1121357.SAMN05661109_01977"/>
<keyword evidence="2" id="KW-1185">Reference proteome</keyword>